<dbReference type="RefSeq" id="WP_236957842.1">
    <property type="nucleotide sequence ID" value="NZ_JAETXX010000001.1"/>
</dbReference>
<evidence type="ECO:0000259" key="2">
    <source>
        <dbReference type="Pfam" id="PF00156"/>
    </source>
</evidence>
<dbReference type="Gene3D" id="3.40.50.2020">
    <property type="match status" value="1"/>
</dbReference>
<dbReference type="InterPro" id="IPR029057">
    <property type="entry name" value="PRTase-like"/>
</dbReference>
<proteinExistence type="inferred from homology"/>
<feature type="domain" description="Phosphoribosyltransferase" evidence="2">
    <location>
        <begin position="145"/>
        <end position="212"/>
    </location>
</feature>
<evidence type="ECO:0000256" key="1">
    <source>
        <dbReference type="ARBA" id="ARBA00008007"/>
    </source>
</evidence>
<organism evidence="3 4">
    <name type="scientific">Joostella atrarenae</name>
    <dbReference type="NCBI Taxonomy" id="679257"/>
    <lineage>
        <taxon>Bacteria</taxon>
        <taxon>Pseudomonadati</taxon>
        <taxon>Bacteroidota</taxon>
        <taxon>Flavobacteriia</taxon>
        <taxon>Flavobacteriales</taxon>
        <taxon>Flavobacteriaceae</taxon>
        <taxon>Joostella</taxon>
    </lineage>
</organism>
<accession>A0ABS9J0C6</accession>
<dbReference type="CDD" id="cd06223">
    <property type="entry name" value="PRTases_typeI"/>
    <property type="match status" value="1"/>
</dbReference>
<comment type="caution">
    <text evidence="3">The sequence shown here is derived from an EMBL/GenBank/DDBJ whole genome shotgun (WGS) entry which is preliminary data.</text>
</comment>
<dbReference type="PANTHER" id="PTHR47505:SF1">
    <property type="entry name" value="DNA UTILIZATION PROTEIN YHGH"/>
    <property type="match status" value="1"/>
</dbReference>
<gene>
    <name evidence="3" type="ORF">JM658_03505</name>
</gene>
<dbReference type="SUPFAM" id="SSF53271">
    <property type="entry name" value="PRTase-like"/>
    <property type="match status" value="1"/>
</dbReference>
<sequence>MIKAVKILNDLQNLFFPITCLGCSEIIGPSSASICVECRHQLPLTQFINTNANPTEKILYGRVKIENAASFLRYYKKGIVRELIHNLKYRGHQELGTLFGKWIGVEILNSERFKNIDYVIPVPLHKKKKKERGYNQVAKFGKEIADQIAANYSEEILYNIKFSKTHTRKNRSERVSDLKNRFLYNENINLKGKHILLVDDVITTGATMESCIIAFPKDQNIKFSIITIAITT</sequence>
<evidence type="ECO:0000313" key="3">
    <source>
        <dbReference type="EMBL" id="MCF8713884.1"/>
    </source>
</evidence>
<dbReference type="EMBL" id="JAETXX010000001">
    <property type="protein sequence ID" value="MCF8713884.1"/>
    <property type="molecule type" value="Genomic_DNA"/>
</dbReference>
<dbReference type="Proteomes" id="UP000829517">
    <property type="component" value="Unassembled WGS sequence"/>
</dbReference>
<name>A0ABS9J0C6_9FLAO</name>
<dbReference type="InterPro" id="IPR000836">
    <property type="entry name" value="PRTase_dom"/>
</dbReference>
<evidence type="ECO:0000313" key="4">
    <source>
        <dbReference type="Proteomes" id="UP000829517"/>
    </source>
</evidence>
<comment type="similarity">
    <text evidence="1">Belongs to the ComF/GntX family.</text>
</comment>
<reference evidence="3 4" key="1">
    <citation type="submission" date="2021-01" db="EMBL/GenBank/DDBJ databases">
        <title>Genome sequencing of Joostella atrarenae M1-2 (= KCTC 23194).</title>
        <authorList>
            <person name="Zakaria M.R."/>
            <person name="Lam M.Q."/>
            <person name="Chong C.S."/>
        </authorList>
    </citation>
    <scope>NUCLEOTIDE SEQUENCE [LARGE SCALE GENOMIC DNA]</scope>
    <source>
        <strain evidence="3 4">M1-2</strain>
    </source>
</reference>
<protein>
    <submittedName>
        <fullName evidence="3">ComF family protein</fullName>
    </submittedName>
</protein>
<dbReference type="InterPro" id="IPR051910">
    <property type="entry name" value="ComF/GntX_DNA_util-trans"/>
</dbReference>
<dbReference type="Pfam" id="PF00156">
    <property type="entry name" value="Pribosyltran"/>
    <property type="match status" value="1"/>
</dbReference>
<dbReference type="PANTHER" id="PTHR47505">
    <property type="entry name" value="DNA UTILIZATION PROTEIN YHGH"/>
    <property type="match status" value="1"/>
</dbReference>
<keyword evidence="4" id="KW-1185">Reference proteome</keyword>